<dbReference type="InterPro" id="IPR050188">
    <property type="entry name" value="RluA_PseudoU_synthase"/>
</dbReference>
<dbReference type="Gene3D" id="3.30.2350.10">
    <property type="entry name" value="Pseudouridine synthase"/>
    <property type="match status" value="1"/>
</dbReference>
<dbReference type="GO" id="GO:0003723">
    <property type="term" value="F:RNA binding"/>
    <property type="evidence" value="ECO:0007669"/>
    <property type="project" value="InterPro"/>
</dbReference>
<feature type="compositionally biased region" description="Acidic residues" evidence="2">
    <location>
        <begin position="256"/>
        <end position="267"/>
    </location>
</feature>
<dbReference type="AlphaFoldDB" id="A0AAD2CHW2"/>
<proteinExistence type="inferred from homology"/>
<protein>
    <recommendedName>
        <fullName evidence="3">Pseudouridine synthase RsuA/RluA-like domain-containing protein</fullName>
    </recommendedName>
</protein>
<sequence length="381" mass="42710">MEVVSALSQDCCVQGLSHDFVMKNREVTIKTVDWKDGEGVMLPLQLYHTTGPSISPFKTQTDELNKTFSEIECLSLEDVRKNPADFFLSYSSRTQMEEHDTLSARQKLQLLQKIKAEQKARQPVPLSALRILYCDADICVVDKPSGVLSVPGHRRNPSLANLVYDALQPDIDLDQMVVHRLDMATSGILVYALSLPALSKLHSDFKNRRVQKTYQALVHGHDTIKQPEGEIDVDLERDINNPPFMRVAQPKPDSIGELDAETSNGDEETAKDGANETAKRNHKLFRVAPKESLTTWSLAGFEYLDGNKPVTRLNLRPWTGRTHQLRVHCAQALGTPIVGDEIYGMEEDSGECSKLCLHAKKLCIYHPISNAPMVFETDTPF</sequence>
<reference evidence="4" key="1">
    <citation type="submission" date="2023-08" db="EMBL/GenBank/DDBJ databases">
        <authorList>
            <person name="Audoor S."/>
            <person name="Bilcke G."/>
        </authorList>
    </citation>
    <scope>NUCLEOTIDE SEQUENCE</scope>
</reference>
<feature type="region of interest" description="Disordered" evidence="2">
    <location>
        <begin position="242"/>
        <end position="278"/>
    </location>
</feature>
<dbReference type="PANTHER" id="PTHR21600:SF87">
    <property type="entry name" value="RNA PSEUDOURIDYLATE SYNTHASE DOMAIN-CONTAINING PROTEIN 1"/>
    <property type="match status" value="1"/>
</dbReference>
<keyword evidence="5" id="KW-1185">Reference proteome</keyword>
<comment type="caution">
    <text evidence="4">The sequence shown here is derived from an EMBL/GenBank/DDBJ whole genome shotgun (WGS) entry which is preliminary data.</text>
</comment>
<dbReference type="SUPFAM" id="SSF55120">
    <property type="entry name" value="Pseudouridine synthase"/>
    <property type="match status" value="1"/>
</dbReference>
<gene>
    <name evidence="4" type="ORF">CYCCA115_LOCUS3287</name>
</gene>
<name>A0AAD2CHW2_9STRA</name>
<comment type="similarity">
    <text evidence="1">Belongs to the pseudouridine synthase RluA family.</text>
</comment>
<dbReference type="GO" id="GO:0000455">
    <property type="term" value="P:enzyme-directed rRNA pseudouridine synthesis"/>
    <property type="evidence" value="ECO:0007669"/>
    <property type="project" value="TreeGrafter"/>
</dbReference>
<dbReference type="Proteomes" id="UP001295423">
    <property type="component" value="Unassembled WGS sequence"/>
</dbReference>
<dbReference type="EMBL" id="CAKOGP040000269">
    <property type="protein sequence ID" value="CAJ1933394.1"/>
    <property type="molecule type" value="Genomic_DNA"/>
</dbReference>
<dbReference type="Pfam" id="PF00849">
    <property type="entry name" value="PseudoU_synth_2"/>
    <property type="match status" value="1"/>
</dbReference>
<accession>A0AAD2CHW2</accession>
<organism evidence="4 5">
    <name type="scientific">Cylindrotheca closterium</name>
    <dbReference type="NCBI Taxonomy" id="2856"/>
    <lineage>
        <taxon>Eukaryota</taxon>
        <taxon>Sar</taxon>
        <taxon>Stramenopiles</taxon>
        <taxon>Ochrophyta</taxon>
        <taxon>Bacillariophyta</taxon>
        <taxon>Bacillariophyceae</taxon>
        <taxon>Bacillariophycidae</taxon>
        <taxon>Bacillariales</taxon>
        <taxon>Bacillariaceae</taxon>
        <taxon>Cylindrotheca</taxon>
    </lineage>
</organism>
<feature type="domain" description="Pseudouridine synthase RsuA/RluA-like" evidence="3">
    <location>
        <begin position="138"/>
        <end position="331"/>
    </location>
</feature>
<evidence type="ECO:0000259" key="3">
    <source>
        <dbReference type="Pfam" id="PF00849"/>
    </source>
</evidence>
<evidence type="ECO:0000256" key="1">
    <source>
        <dbReference type="ARBA" id="ARBA00010876"/>
    </source>
</evidence>
<dbReference type="CDD" id="cd02869">
    <property type="entry name" value="PseudoU_synth_RluA_like"/>
    <property type="match status" value="1"/>
</dbReference>
<dbReference type="GO" id="GO:0009982">
    <property type="term" value="F:pseudouridine synthase activity"/>
    <property type="evidence" value="ECO:0007669"/>
    <property type="project" value="InterPro"/>
</dbReference>
<dbReference type="InterPro" id="IPR006145">
    <property type="entry name" value="PsdUridine_synth_RsuA/RluA"/>
</dbReference>
<evidence type="ECO:0000313" key="4">
    <source>
        <dbReference type="EMBL" id="CAJ1933394.1"/>
    </source>
</evidence>
<evidence type="ECO:0000313" key="5">
    <source>
        <dbReference type="Proteomes" id="UP001295423"/>
    </source>
</evidence>
<feature type="compositionally biased region" description="Basic and acidic residues" evidence="2">
    <location>
        <begin position="268"/>
        <end position="278"/>
    </location>
</feature>
<evidence type="ECO:0000256" key="2">
    <source>
        <dbReference type="SAM" id="MobiDB-lite"/>
    </source>
</evidence>
<dbReference type="InterPro" id="IPR020103">
    <property type="entry name" value="PsdUridine_synth_cat_dom_sf"/>
</dbReference>
<dbReference type="PANTHER" id="PTHR21600">
    <property type="entry name" value="MITOCHONDRIAL RNA PSEUDOURIDINE SYNTHASE"/>
    <property type="match status" value="1"/>
</dbReference>